<dbReference type="InterPro" id="IPR013563">
    <property type="entry name" value="Oligopep_ABC_C"/>
</dbReference>
<gene>
    <name evidence="9" type="ORF">C8E99_0155</name>
</gene>
<evidence type="ECO:0000256" key="2">
    <source>
        <dbReference type="ARBA" id="ARBA00005417"/>
    </source>
</evidence>
<dbReference type="InterPro" id="IPR017871">
    <property type="entry name" value="ABC_transporter-like_CS"/>
</dbReference>
<keyword evidence="10" id="KW-1185">Reference proteome</keyword>
<evidence type="ECO:0000256" key="5">
    <source>
        <dbReference type="ARBA" id="ARBA00022741"/>
    </source>
</evidence>
<evidence type="ECO:0000256" key="7">
    <source>
        <dbReference type="ARBA" id="ARBA00023136"/>
    </source>
</evidence>
<dbReference type="SUPFAM" id="SSF52540">
    <property type="entry name" value="P-loop containing nucleoside triphosphate hydrolases"/>
    <property type="match status" value="1"/>
</dbReference>
<comment type="caution">
    <text evidence="9">The sequence shown here is derived from an EMBL/GenBank/DDBJ whole genome shotgun (WGS) entry which is preliminary data.</text>
</comment>
<dbReference type="Pfam" id="PF00005">
    <property type="entry name" value="ABC_tran"/>
    <property type="match status" value="1"/>
</dbReference>
<dbReference type="GO" id="GO:0016887">
    <property type="term" value="F:ATP hydrolysis activity"/>
    <property type="evidence" value="ECO:0007669"/>
    <property type="project" value="InterPro"/>
</dbReference>
<comment type="similarity">
    <text evidence="2">Belongs to the ABC transporter superfamily.</text>
</comment>
<keyword evidence="3" id="KW-0813">Transport</keyword>
<dbReference type="GO" id="GO:0005524">
    <property type="term" value="F:ATP binding"/>
    <property type="evidence" value="ECO:0007669"/>
    <property type="project" value="UniProtKB-KW"/>
</dbReference>
<dbReference type="PROSITE" id="PS50893">
    <property type="entry name" value="ABC_TRANSPORTER_2"/>
    <property type="match status" value="1"/>
</dbReference>
<dbReference type="PANTHER" id="PTHR43297:SF2">
    <property type="entry name" value="DIPEPTIDE TRANSPORT ATP-BINDING PROTEIN DPPD"/>
    <property type="match status" value="1"/>
</dbReference>
<evidence type="ECO:0000313" key="10">
    <source>
        <dbReference type="Proteomes" id="UP000256727"/>
    </source>
</evidence>
<keyword evidence="5" id="KW-0547">Nucleotide-binding</keyword>
<feature type="domain" description="ABC transporter" evidence="8">
    <location>
        <begin position="15"/>
        <end position="273"/>
    </location>
</feature>
<dbReference type="RefSeq" id="WP_115930671.1">
    <property type="nucleotide sequence ID" value="NZ_QREH01000001.1"/>
</dbReference>
<dbReference type="PROSITE" id="PS00211">
    <property type="entry name" value="ABC_TRANSPORTER_1"/>
    <property type="match status" value="1"/>
</dbReference>
<dbReference type="InterPro" id="IPR003439">
    <property type="entry name" value="ABC_transporter-like_ATP-bd"/>
</dbReference>
<dbReference type="OrthoDB" id="8481147at2"/>
<dbReference type="Proteomes" id="UP000256727">
    <property type="component" value="Unassembled WGS sequence"/>
</dbReference>
<dbReference type="InterPro" id="IPR027417">
    <property type="entry name" value="P-loop_NTPase"/>
</dbReference>
<accession>A0A3D9LAB0</accession>
<dbReference type="GO" id="GO:0005886">
    <property type="term" value="C:plasma membrane"/>
    <property type="evidence" value="ECO:0007669"/>
    <property type="project" value="UniProtKB-SubCell"/>
</dbReference>
<dbReference type="PANTHER" id="PTHR43297">
    <property type="entry name" value="OLIGOPEPTIDE TRANSPORT ATP-BINDING PROTEIN APPD"/>
    <property type="match status" value="1"/>
</dbReference>
<evidence type="ECO:0000259" key="8">
    <source>
        <dbReference type="PROSITE" id="PS50893"/>
    </source>
</evidence>
<evidence type="ECO:0000256" key="3">
    <source>
        <dbReference type="ARBA" id="ARBA00022448"/>
    </source>
</evidence>
<keyword evidence="6 9" id="KW-0067">ATP-binding</keyword>
<dbReference type="InterPro" id="IPR003593">
    <property type="entry name" value="AAA+_ATPase"/>
</dbReference>
<sequence>MTTAVNQPVAGTPLIELTGLNVVLPTGERSEVEAVKSVDLVVHDGERVGLVGESGSGKSVTGRSIAGLLPTSPRVRVSGSIRIRGQEMVGAPARTWNEVRRKTVGMIFQDPLTFLNPTMRVGRQVAESIPDRRLVRSGAGGDRTARDRAVFRFLRQAGLPDAEQVAASFPHELSGGMRQRVLIAIAIAKEPSLVLADEPTTALDATVQQHVLRTLDETVAELGTSLMLISHDLAVVAGMTDRVYVMYAGRIVEEGPTAQVLAEPRHEYTQALLRSVRSLTDQDTDLYSIPLALRQRFAEEPSHVA</sequence>
<evidence type="ECO:0000313" key="9">
    <source>
        <dbReference type="EMBL" id="REE02387.1"/>
    </source>
</evidence>
<dbReference type="Pfam" id="PF08352">
    <property type="entry name" value="oligo_HPY"/>
    <property type="match status" value="1"/>
</dbReference>
<keyword evidence="4" id="KW-1003">Cell membrane</keyword>
<dbReference type="CDD" id="cd03257">
    <property type="entry name" value="ABC_NikE_OppD_transporters"/>
    <property type="match status" value="1"/>
</dbReference>
<dbReference type="GO" id="GO:0015833">
    <property type="term" value="P:peptide transport"/>
    <property type="evidence" value="ECO:0007669"/>
    <property type="project" value="InterPro"/>
</dbReference>
<reference evidence="9 10" key="1">
    <citation type="submission" date="2018-07" db="EMBL/GenBank/DDBJ databases">
        <title>Sequencing the genomes of 1000 actinobacteria strains.</title>
        <authorList>
            <person name="Klenk H.-P."/>
        </authorList>
    </citation>
    <scope>NUCLEOTIDE SEQUENCE [LARGE SCALE GENOMIC DNA]</scope>
    <source>
        <strain evidence="9 10">DSM 14442</strain>
    </source>
</reference>
<keyword evidence="7" id="KW-0472">Membrane</keyword>
<name>A0A3D9LAB0_9MICC</name>
<dbReference type="EMBL" id="QREH01000001">
    <property type="protein sequence ID" value="REE02387.1"/>
    <property type="molecule type" value="Genomic_DNA"/>
</dbReference>
<dbReference type="AlphaFoldDB" id="A0A3D9LAB0"/>
<dbReference type="SMART" id="SM00382">
    <property type="entry name" value="AAA"/>
    <property type="match status" value="1"/>
</dbReference>
<proteinExistence type="inferred from homology"/>
<dbReference type="InterPro" id="IPR050388">
    <property type="entry name" value="ABC_Ni/Peptide_Import"/>
</dbReference>
<evidence type="ECO:0000256" key="4">
    <source>
        <dbReference type="ARBA" id="ARBA00022475"/>
    </source>
</evidence>
<protein>
    <submittedName>
        <fullName evidence="9">Oligopeptide transport system ATP-binding protein</fullName>
    </submittedName>
</protein>
<evidence type="ECO:0000256" key="6">
    <source>
        <dbReference type="ARBA" id="ARBA00022840"/>
    </source>
</evidence>
<organism evidence="9 10">
    <name type="scientific">Citricoccus muralis</name>
    <dbReference type="NCBI Taxonomy" id="169134"/>
    <lineage>
        <taxon>Bacteria</taxon>
        <taxon>Bacillati</taxon>
        <taxon>Actinomycetota</taxon>
        <taxon>Actinomycetes</taxon>
        <taxon>Micrococcales</taxon>
        <taxon>Micrococcaceae</taxon>
        <taxon>Citricoccus</taxon>
    </lineage>
</organism>
<comment type="subcellular location">
    <subcellularLocation>
        <location evidence="1">Cell membrane</location>
        <topology evidence="1">Peripheral membrane protein</topology>
    </subcellularLocation>
</comment>
<evidence type="ECO:0000256" key="1">
    <source>
        <dbReference type="ARBA" id="ARBA00004202"/>
    </source>
</evidence>
<dbReference type="Gene3D" id="3.40.50.300">
    <property type="entry name" value="P-loop containing nucleotide triphosphate hydrolases"/>
    <property type="match status" value="1"/>
</dbReference>